<keyword evidence="5" id="KW-0964">Secreted</keyword>
<name>A0A0J6F363_9BORD</name>
<proteinExistence type="predicted"/>
<organism evidence="11 12">
    <name type="scientific">Bordetella pseudohinzii</name>
    <dbReference type="NCBI Taxonomy" id="1331258"/>
    <lineage>
        <taxon>Bacteria</taxon>
        <taxon>Pseudomonadati</taxon>
        <taxon>Pseudomonadota</taxon>
        <taxon>Betaproteobacteria</taxon>
        <taxon>Burkholderiales</taxon>
        <taxon>Alcaligenaceae</taxon>
        <taxon>Bordetella</taxon>
    </lineage>
</organism>
<evidence type="ECO:0000313" key="13">
    <source>
        <dbReference type="Proteomes" id="UP000092950"/>
    </source>
</evidence>
<evidence type="ECO:0000256" key="2">
    <source>
        <dbReference type="ARBA" id="ARBA00004165"/>
    </source>
</evidence>
<evidence type="ECO:0000256" key="9">
    <source>
        <dbReference type="SAM" id="SignalP"/>
    </source>
</evidence>
<accession>A0A0J6F363</accession>
<dbReference type="InterPro" id="IPR008992">
    <property type="entry name" value="Enterotoxin"/>
</dbReference>
<evidence type="ECO:0000313" key="10">
    <source>
        <dbReference type="EMBL" id="ANY14720.1"/>
    </source>
</evidence>
<reference evidence="11 12" key="1">
    <citation type="submission" date="2015-09" db="EMBL/GenBank/DDBJ databases">
        <authorList>
            <person name="Jackson K.R."/>
            <person name="Lunt B.L."/>
            <person name="Fisher J.N.B."/>
            <person name="Gardner A.V."/>
            <person name="Bailey M.E."/>
            <person name="Deus L.M."/>
            <person name="Earl A.S."/>
            <person name="Gibby P.D."/>
            <person name="Hartmann K.A."/>
            <person name="Liu J.E."/>
            <person name="Manci A.M."/>
            <person name="Nielsen D.A."/>
            <person name="Solomon M.B."/>
            <person name="Breakwell D.P."/>
            <person name="Burnett S.H."/>
            <person name="Grose J.H."/>
        </authorList>
    </citation>
    <scope>NUCLEOTIDE SEQUENCE [LARGE SCALE GENOMIC DNA]</scope>
    <source>
        <strain evidence="11 12">2789STDY5608636</strain>
    </source>
</reference>
<reference evidence="10 13" key="2">
    <citation type="submission" date="2016-07" db="EMBL/GenBank/DDBJ databases">
        <title>Complete genome sequences of Bordetella pseudohinzii.</title>
        <authorList>
            <person name="Spilker T."/>
            <person name="Darrah R."/>
            <person name="LiPuma J.J."/>
        </authorList>
    </citation>
    <scope>NUCLEOTIDE SEQUENCE [LARGE SCALE GENOMIC DNA]</scope>
    <source>
        <strain evidence="10 13">HI4681</strain>
    </source>
</reference>
<dbReference type="Proteomes" id="UP000092950">
    <property type="component" value="Chromosome"/>
</dbReference>
<keyword evidence="6" id="KW-1043">Host membrane</keyword>
<sequence>MLKRLVFAVLLGVHAAAGSAPGVVIYEGYSVEQVSYVLTPEVQRQFCLLLTKPRASQVKVCASMDARQFDWWFEKTYRAGLFAHWSKAPVRVYAQPSPYPGGAADIEEVDLCAIGSYCFPARR</sequence>
<keyword evidence="9" id="KW-0732">Signal</keyword>
<comment type="function">
    <text evidence="1">PTX oligomer B binds to receptors on the eukaryotic cell surface and facilitates the translocation of the toxic subunit across the cell membrane.</text>
</comment>
<dbReference type="KEGG" id="bpdz:BBN53_01730"/>
<dbReference type="AlphaFoldDB" id="A0A0J6F363"/>
<dbReference type="RefSeq" id="WP_043210160.1">
    <property type="nucleotide sequence ID" value="NZ_CAJGUP010000087.1"/>
</dbReference>
<evidence type="ECO:0000256" key="7">
    <source>
        <dbReference type="ARBA" id="ARBA00023136"/>
    </source>
</evidence>
<dbReference type="EMBL" id="CP016440">
    <property type="protein sequence ID" value="ANY14720.1"/>
    <property type="molecule type" value="Genomic_DNA"/>
</dbReference>
<dbReference type="Proteomes" id="UP000053096">
    <property type="component" value="Unassembled WGS sequence"/>
</dbReference>
<evidence type="ECO:0000256" key="8">
    <source>
        <dbReference type="ARBA" id="ARBA00025965"/>
    </source>
</evidence>
<dbReference type="Gene3D" id="2.40.50.110">
    <property type="match status" value="1"/>
</dbReference>
<dbReference type="Pfam" id="PF09276">
    <property type="entry name" value="Pertus-S5-tox"/>
    <property type="match status" value="1"/>
</dbReference>
<evidence type="ECO:0000313" key="12">
    <source>
        <dbReference type="Proteomes" id="UP000053096"/>
    </source>
</evidence>
<protein>
    <submittedName>
        <fullName evidence="11">Islet-activating protein S5</fullName>
    </submittedName>
</protein>
<keyword evidence="13" id="KW-1185">Reference proteome</keyword>
<feature type="signal peptide" evidence="9">
    <location>
        <begin position="1"/>
        <end position="19"/>
    </location>
</feature>
<gene>
    <name evidence="11" type="primary">ptxE</name>
    <name evidence="10" type="ORF">BBN53_01730</name>
    <name evidence="11" type="ORF">ERS370011_01302</name>
</gene>
<keyword evidence="7" id="KW-0472">Membrane</keyword>
<evidence type="ECO:0000256" key="5">
    <source>
        <dbReference type="ARBA" id="ARBA00022525"/>
    </source>
</evidence>
<evidence type="ECO:0000256" key="6">
    <source>
        <dbReference type="ARBA" id="ARBA00022870"/>
    </source>
</evidence>
<evidence type="ECO:0000256" key="3">
    <source>
        <dbReference type="ARBA" id="ARBA00004613"/>
    </source>
</evidence>
<dbReference type="InterPro" id="IPR015356">
    <property type="entry name" value="Pertussis_toxin_subS5"/>
</dbReference>
<dbReference type="EMBL" id="CYTV01000003">
    <property type="protein sequence ID" value="CUI59712.1"/>
    <property type="molecule type" value="Genomic_DNA"/>
</dbReference>
<keyword evidence="4" id="KW-1032">Host cell membrane</keyword>
<dbReference type="GO" id="GO:0020002">
    <property type="term" value="C:host cell plasma membrane"/>
    <property type="evidence" value="ECO:0007669"/>
    <property type="project" value="UniProtKB-SubCell"/>
</dbReference>
<comment type="subunit">
    <text evidence="8">Pertussis toxin contains five different chains, S1-S5. They are organized into 2 functional subunits: A, composed of S1 (which is toxic) and B, containing S2, S3, S5, and two copies of S4 (B binds to the membrane receptors). Dimers of S2-S4 and S3-S4 are held together by S5.</text>
</comment>
<comment type="subcellular location">
    <subcellularLocation>
        <location evidence="2">Host cell membrane</location>
    </subcellularLocation>
    <subcellularLocation>
        <location evidence="3">Secreted</location>
    </subcellularLocation>
</comment>
<accession>A0A0M9I4L3</accession>
<evidence type="ECO:0000313" key="11">
    <source>
        <dbReference type="EMBL" id="CUI59712.1"/>
    </source>
</evidence>
<feature type="chain" id="PRO_5005270767" evidence="9">
    <location>
        <begin position="20"/>
        <end position="123"/>
    </location>
</feature>
<dbReference type="GO" id="GO:0005576">
    <property type="term" value="C:extracellular region"/>
    <property type="evidence" value="ECO:0007669"/>
    <property type="project" value="UniProtKB-SubCell"/>
</dbReference>
<evidence type="ECO:0000256" key="1">
    <source>
        <dbReference type="ARBA" id="ARBA00002398"/>
    </source>
</evidence>
<dbReference type="SUPFAM" id="SSF50203">
    <property type="entry name" value="Bacterial enterotoxins"/>
    <property type="match status" value="1"/>
</dbReference>
<evidence type="ECO:0000256" key="4">
    <source>
        <dbReference type="ARBA" id="ARBA00022511"/>
    </source>
</evidence>